<dbReference type="PANTHER" id="PTHR43798:SF33">
    <property type="entry name" value="HYDROLASE, PUTATIVE (AFU_ORTHOLOGUE AFUA_2G14860)-RELATED"/>
    <property type="match status" value="1"/>
</dbReference>
<dbReference type="ESTHER" id="9sphi-a1zr89">
    <property type="family name" value="Epoxide_hydrolase"/>
</dbReference>
<name>A1ZR89_MICM2</name>
<dbReference type="EMBL" id="AAWS01000026">
    <property type="protein sequence ID" value="EAY27178.1"/>
    <property type="molecule type" value="Genomic_DNA"/>
</dbReference>
<dbReference type="GO" id="GO:0016020">
    <property type="term" value="C:membrane"/>
    <property type="evidence" value="ECO:0007669"/>
    <property type="project" value="TreeGrafter"/>
</dbReference>
<evidence type="ECO:0000256" key="1">
    <source>
        <dbReference type="SAM" id="Phobius"/>
    </source>
</evidence>
<evidence type="ECO:0000313" key="4">
    <source>
        <dbReference type="Proteomes" id="UP000004095"/>
    </source>
</evidence>
<sequence>MLLYHRKYFLAEDKDWVVFVHGAGGSSSIWFRQIRTFKKHFNVLLIDLRGHGRSKHFFEEYMQNRYNFNDISRDVLNVLDHLNIQKAHFVGISLASIIIRSIAEQEPERITSMTLGGAVIRLNVRSKVLMYLGNKVKSLVPYMWIYSFFAWVIMPRRRHRKSRSMFIEQAKKLYQKEFLRWYHLTSEVNPLLRYFREEEIPVPTLYIMGQEDYMFLPQVKQLVSKHKHALLQIFEDCGHVVNIDQADLFNETSMRFIQNPTKFEPKPV</sequence>
<dbReference type="SUPFAM" id="SSF53474">
    <property type="entry name" value="alpha/beta-Hydrolases"/>
    <property type="match status" value="1"/>
</dbReference>
<keyword evidence="1" id="KW-0812">Transmembrane</keyword>
<dbReference type="Proteomes" id="UP000004095">
    <property type="component" value="Unassembled WGS sequence"/>
</dbReference>
<feature type="transmembrane region" description="Helical" evidence="1">
    <location>
        <begin position="139"/>
        <end position="155"/>
    </location>
</feature>
<feature type="domain" description="AB hydrolase-1" evidence="2">
    <location>
        <begin position="16"/>
        <end position="118"/>
    </location>
</feature>
<dbReference type="Gene3D" id="3.40.50.1820">
    <property type="entry name" value="alpha/beta hydrolase"/>
    <property type="match status" value="1"/>
</dbReference>
<comment type="caution">
    <text evidence="3">The sequence shown here is derived from an EMBL/GenBank/DDBJ whole genome shotgun (WGS) entry which is preliminary data.</text>
</comment>
<dbReference type="PRINTS" id="PR00412">
    <property type="entry name" value="EPOXHYDRLASE"/>
</dbReference>
<protein>
    <submittedName>
        <fullName evidence="3">Hydrolase, alpha/beta hydrolase fold family</fullName>
    </submittedName>
</protein>
<keyword evidence="4" id="KW-1185">Reference proteome</keyword>
<dbReference type="PANTHER" id="PTHR43798">
    <property type="entry name" value="MONOACYLGLYCEROL LIPASE"/>
    <property type="match status" value="1"/>
</dbReference>
<organism evidence="3 4">
    <name type="scientific">Microscilla marina ATCC 23134</name>
    <dbReference type="NCBI Taxonomy" id="313606"/>
    <lineage>
        <taxon>Bacteria</taxon>
        <taxon>Pseudomonadati</taxon>
        <taxon>Bacteroidota</taxon>
        <taxon>Cytophagia</taxon>
        <taxon>Cytophagales</taxon>
        <taxon>Microscillaceae</taxon>
        <taxon>Microscilla</taxon>
    </lineage>
</organism>
<keyword evidence="1" id="KW-1133">Transmembrane helix</keyword>
<dbReference type="Pfam" id="PF00561">
    <property type="entry name" value="Abhydrolase_1"/>
    <property type="match status" value="1"/>
</dbReference>
<keyword evidence="3" id="KW-0378">Hydrolase</keyword>
<dbReference type="GO" id="GO:0016787">
    <property type="term" value="F:hydrolase activity"/>
    <property type="evidence" value="ECO:0007669"/>
    <property type="project" value="UniProtKB-KW"/>
</dbReference>
<gene>
    <name evidence="3" type="ORF">M23134_08452</name>
</gene>
<dbReference type="OrthoDB" id="9776853at2"/>
<dbReference type="RefSeq" id="WP_004156284.1">
    <property type="nucleotide sequence ID" value="NZ_AAWS01000026.1"/>
</dbReference>
<dbReference type="eggNOG" id="COG2267">
    <property type="taxonomic scope" value="Bacteria"/>
</dbReference>
<evidence type="ECO:0000313" key="3">
    <source>
        <dbReference type="EMBL" id="EAY27178.1"/>
    </source>
</evidence>
<dbReference type="InterPro" id="IPR029058">
    <property type="entry name" value="AB_hydrolase_fold"/>
</dbReference>
<reference evidence="3 4" key="1">
    <citation type="submission" date="2007-01" db="EMBL/GenBank/DDBJ databases">
        <authorList>
            <person name="Haygood M."/>
            <person name="Podell S."/>
            <person name="Anderson C."/>
            <person name="Hopkinson B."/>
            <person name="Roe K."/>
            <person name="Barbeau K."/>
            <person name="Gaasterland T."/>
            <person name="Ferriera S."/>
            <person name="Johnson J."/>
            <person name="Kravitz S."/>
            <person name="Beeson K."/>
            <person name="Sutton G."/>
            <person name="Rogers Y.-H."/>
            <person name="Friedman R."/>
            <person name="Frazier M."/>
            <person name="Venter J.C."/>
        </authorList>
    </citation>
    <scope>NUCLEOTIDE SEQUENCE [LARGE SCALE GENOMIC DNA]</scope>
    <source>
        <strain evidence="3 4">ATCC 23134</strain>
    </source>
</reference>
<dbReference type="InterPro" id="IPR000639">
    <property type="entry name" value="Epox_hydrolase-like"/>
</dbReference>
<evidence type="ECO:0000259" key="2">
    <source>
        <dbReference type="Pfam" id="PF00561"/>
    </source>
</evidence>
<accession>A1ZR89</accession>
<keyword evidence="1" id="KW-0472">Membrane</keyword>
<dbReference type="InterPro" id="IPR000073">
    <property type="entry name" value="AB_hydrolase_1"/>
</dbReference>
<proteinExistence type="predicted"/>
<dbReference type="InterPro" id="IPR050266">
    <property type="entry name" value="AB_hydrolase_sf"/>
</dbReference>
<dbReference type="AlphaFoldDB" id="A1ZR89"/>